<keyword evidence="3" id="KW-1185">Reference proteome</keyword>
<organism evidence="2 3">
    <name type="scientific">Stigmatella ashevillensis</name>
    <dbReference type="NCBI Taxonomy" id="2995309"/>
    <lineage>
        <taxon>Bacteria</taxon>
        <taxon>Pseudomonadati</taxon>
        <taxon>Myxococcota</taxon>
        <taxon>Myxococcia</taxon>
        <taxon>Myxococcales</taxon>
        <taxon>Cystobacterineae</taxon>
        <taxon>Archangiaceae</taxon>
        <taxon>Stigmatella</taxon>
    </lineage>
</organism>
<evidence type="ECO:0000256" key="1">
    <source>
        <dbReference type="SAM" id="MobiDB-lite"/>
    </source>
</evidence>
<proteinExistence type="predicted"/>
<comment type="caution">
    <text evidence="2">The sequence shown here is derived from an EMBL/GenBank/DDBJ whole genome shotgun (WGS) entry which is preliminary data.</text>
</comment>
<accession>A0ABT5D309</accession>
<evidence type="ECO:0000313" key="3">
    <source>
        <dbReference type="Proteomes" id="UP001221838"/>
    </source>
</evidence>
<evidence type="ECO:0000313" key="2">
    <source>
        <dbReference type="EMBL" id="MDC0708055.1"/>
    </source>
</evidence>
<dbReference type="EMBL" id="JAQNDM010000002">
    <property type="protein sequence ID" value="MDC0708055.1"/>
    <property type="molecule type" value="Genomic_DNA"/>
</dbReference>
<dbReference type="Proteomes" id="UP001221838">
    <property type="component" value="Unassembled WGS sequence"/>
</dbReference>
<reference evidence="2 3" key="1">
    <citation type="submission" date="2022-11" db="EMBL/GenBank/DDBJ databases">
        <title>Minimal conservation of predation-associated metabolite biosynthetic gene clusters underscores biosynthetic potential of Myxococcota including descriptions for ten novel species: Archangium lansinium sp. nov., Myxococcus landrumus sp. nov., Nannocystis bai.</title>
        <authorList>
            <person name="Ahearne A."/>
            <person name="Stevens C."/>
            <person name="Dowd S."/>
        </authorList>
    </citation>
    <scope>NUCLEOTIDE SEQUENCE [LARGE SCALE GENOMIC DNA]</scope>
    <source>
        <strain evidence="2 3">NCWAL01</strain>
    </source>
</reference>
<gene>
    <name evidence="2" type="ORF">POL68_06195</name>
</gene>
<sequence>MHETIEFRIAEDRARKFLEPDLGVPLGESLRKIVLPLSDKRVQRIKQLEQEHRRKGGVFFTYWHIHRRYSEKELQAAEVSNGQAWNRATGGSRTSFSASGEASYAQNHSFSSPRNCVQP</sequence>
<name>A0ABT5D309_9BACT</name>
<protein>
    <submittedName>
        <fullName evidence="2">Uncharacterized protein</fullName>
    </submittedName>
</protein>
<dbReference type="RefSeq" id="WP_272135519.1">
    <property type="nucleotide sequence ID" value="NZ_JAQNDM010000002.1"/>
</dbReference>
<feature type="region of interest" description="Disordered" evidence="1">
    <location>
        <begin position="84"/>
        <end position="119"/>
    </location>
</feature>